<keyword evidence="1" id="KW-0812">Transmembrane</keyword>
<evidence type="ECO:0000313" key="3">
    <source>
        <dbReference type="Proteomes" id="UP000545037"/>
    </source>
</evidence>
<evidence type="ECO:0000313" key="2">
    <source>
        <dbReference type="EMBL" id="MBB5747688.1"/>
    </source>
</evidence>
<comment type="caution">
    <text evidence="2">The sequence shown here is derived from an EMBL/GenBank/DDBJ whole genome shotgun (WGS) entry which is preliminary data.</text>
</comment>
<feature type="transmembrane region" description="Helical" evidence="1">
    <location>
        <begin position="12"/>
        <end position="31"/>
    </location>
</feature>
<name>A0A7W9FHG9_9CAUL</name>
<keyword evidence="1" id="KW-1133">Transmembrane helix</keyword>
<dbReference type="AlphaFoldDB" id="A0A7W9FHG9"/>
<reference evidence="2 3" key="1">
    <citation type="submission" date="2020-08" db="EMBL/GenBank/DDBJ databases">
        <title>Genomic Encyclopedia of Type Strains, Phase IV (KMG-IV): sequencing the most valuable type-strain genomes for metagenomic binning, comparative biology and taxonomic classification.</title>
        <authorList>
            <person name="Goeker M."/>
        </authorList>
    </citation>
    <scope>NUCLEOTIDE SEQUENCE [LARGE SCALE GENOMIC DNA]</scope>
    <source>
        <strain evidence="2 3">DSM 4737</strain>
    </source>
</reference>
<gene>
    <name evidence="2" type="ORF">GGR13_003316</name>
</gene>
<organism evidence="2 3">
    <name type="scientific">Brevundimonas variabilis</name>
    <dbReference type="NCBI Taxonomy" id="74312"/>
    <lineage>
        <taxon>Bacteria</taxon>
        <taxon>Pseudomonadati</taxon>
        <taxon>Pseudomonadota</taxon>
        <taxon>Alphaproteobacteria</taxon>
        <taxon>Caulobacterales</taxon>
        <taxon>Caulobacteraceae</taxon>
        <taxon>Brevundimonas</taxon>
    </lineage>
</organism>
<keyword evidence="3" id="KW-1185">Reference proteome</keyword>
<dbReference type="RefSeq" id="WP_183214664.1">
    <property type="nucleotide sequence ID" value="NZ_JACHOR010000006.1"/>
</dbReference>
<keyword evidence="1" id="KW-0472">Membrane</keyword>
<accession>A0A7W9FHG9</accession>
<evidence type="ECO:0000256" key="1">
    <source>
        <dbReference type="SAM" id="Phobius"/>
    </source>
</evidence>
<sequence length="107" mass="11247">MDLTIPRRLIELGVSAMAILASTVAVVLVSAPPSSAFVVTAVFPPWWSAAEIRQAVTPIGVAASVGRTGNIVTIYGGVDLQARLQRAGAWLILDPRLLNCGPSPERN</sequence>
<protein>
    <submittedName>
        <fullName evidence="2">Uncharacterized protein</fullName>
    </submittedName>
</protein>
<proteinExistence type="predicted"/>
<dbReference type="EMBL" id="JACHOR010000006">
    <property type="protein sequence ID" value="MBB5747688.1"/>
    <property type="molecule type" value="Genomic_DNA"/>
</dbReference>
<dbReference type="Proteomes" id="UP000545037">
    <property type="component" value="Unassembled WGS sequence"/>
</dbReference>